<dbReference type="InterPro" id="IPR005648">
    <property type="entry name" value="FlgD"/>
</dbReference>
<keyword evidence="3" id="KW-0966">Cell projection</keyword>
<reference evidence="4" key="1">
    <citation type="submission" date="2016-11" db="EMBL/GenBank/DDBJ databases">
        <authorList>
            <person name="Varghese N."/>
            <person name="Submissions S."/>
        </authorList>
    </citation>
    <scope>NUCLEOTIDE SEQUENCE [LARGE SCALE GENOMIC DNA]</scope>
    <source>
        <strain evidence="4">DSM 12395</strain>
    </source>
</reference>
<gene>
    <name evidence="3" type="ORF">SAMN02745133_02470</name>
</gene>
<sequence length="140" mass="15936">MEVNQTNNTLYYTDKKLRDPVKTLDKNAFLQIMVAQLRYQDPTNAMDNSKFIEQMAQFTSLEQMTNLNTNIEKLYTLQQFNQASFLIGFKVTLQNGEQLLTGTVEKATMGENGVKIWVAGNPYTLEQVTAVERGTPDESK</sequence>
<organism evidence="3 4">
    <name type="scientific">Desulforamulus putei DSM 12395</name>
    <dbReference type="NCBI Taxonomy" id="1121429"/>
    <lineage>
        <taxon>Bacteria</taxon>
        <taxon>Bacillati</taxon>
        <taxon>Bacillota</taxon>
        <taxon>Clostridia</taxon>
        <taxon>Eubacteriales</taxon>
        <taxon>Peptococcaceae</taxon>
        <taxon>Desulforamulus</taxon>
    </lineage>
</organism>
<dbReference type="EMBL" id="FQUY01000020">
    <property type="protein sequence ID" value="SHF37209.1"/>
    <property type="molecule type" value="Genomic_DNA"/>
</dbReference>
<evidence type="ECO:0000256" key="2">
    <source>
        <dbReference type="ARBA" id="ARBA00022795"/>
    </source>
</evidence>
<dbReference type="RefSeq" id="WP_073239688.1">
    <property type="nucleotide sequence ID" value="NZ_FQUY01000020.1"/>
</dbReference>
<dbReference type="AlphaFoldDB" id="A0A1M5B422"/>
<accession>A0A1M5B422</accession>
<keyword evidence="3" id="KW-0282">Flagellum</keyword>
<dbReference type="OrthoDB" id="280334at2"/>
<evidence type="ECO:0000256" key="1">
    <source>
        <dbReference type="ARBA" id="ARBA00010577"/>
    </source>
</evidence>
<comment type="similarity">
    <text evidence="1">Belongs to the FlgD family.</text>
</comment>
<keyword evidence="3" id="KW-0969">Cilium</keyword>
<proteinExistence type="inferred from homology"/>
<dbReference type="Pfam" id="PF03963">
    <property type="entry name" value="FlgD"/>
    <property type="match status" value="1"/>
</dbReference>
<protein>
    <submittedName>
        <fullName evidence="3">Flagellar basal-body rod modification protein FlgD</fullName>
    </submittedName>
</protein>
<keyword evidence="4" id="KW-1185">Reference proteome</keyword>
<keyword evidence="2" id="KW-1005">Bacterial flagellum biogenesis</keyword>
<evidence type="ECO:0000313" key="4">
    <source>
        <dbReference type="Proteomes" id="UP000184148"/>
    </source>
</evidence>
<dbReference type="STRING" id="1121429.SAMN02745133_02470"/>
<dbReference type="Proteomes" id="UP000184148">
    <property type="component" value="Unassembled WGS sequence"/>
</dbReference>
<evidence type="ECO:0000313" key="3">
    <source>
        <dbReference type="EMBL" id="SHF37209.1"/>
    </source>
</evidence>
<dbReference type="GO" id="GO:0044781">
    <property type="term" value="P:bacterial-type flagellum organization"/>
    <property type="evidence" value="ECO:0007669"/>
    <property type="project" value="UniProtKB-KW"/>
</dbReference>
<name>A0A1M5B422_9FIRM</name>